<dbReference type="EMBL" id="CP053923">
    <property type="protein sequence ID" value="QNT68841.1"/>
    <property type="molecule type" value="Genomic_DNA"/>
</dbReference>
<dbReference type="KEGG" id="dvn:HQ394_05080"/>
<feature type="compositionally biased region" description="Polar residues" evidence="1">
    <location>
        <begin position="58"/>
        <end position="67"/>
    </location>
</feature>
<dbReference type="Gene3D" id="1.25.40.10">
    <property type="entry name" value="Tetratricopeptide repeat domain"/>
    <property type="match status" value="1"/>
</dbReference>
<dbReference type="InterPro" id="IPR011990">
    <property type="entry name" value="TPR-like_helical_dom_sf"/>
</dbReference>
<name>A0A7H1MZF5_9PROT</name>
<proteinExistence type="predicted"/>
<evidence type="ECO:0000256" key="1">
    <source>
        <dbReference type="SAM" id="MobiDB-lite"/>
    </source>
</evidence>
<dbReference type="SUPFAM" id="SSF81901">
    <property type="entry name" value="HCP-like"/>
    <property type="match status" value="1"/>
</dbReference>
<feature type="compositionally biased region" description="Low complexity" evidence="1">
    <location>
        <begin position="94"/>
        <end position="104"/>
    </location>
</feature>
<dbReference type="RefSeq" id="WP_190262352.1">
    <property type="nucleotide sequence ID" value="NZ_CP053923.1"/>
</dbReference>
<gene>
    <name evidence="2" type="ORF">HQ394_05080</name>
</gene>
<keyword evidence="3" id="KW-1185">Reference proteome</keyword>
<dbReference type="AlphaFoldDB" id="A0A7H1MZF5"/>
<organism evidence="2 3">
    <name type="scientific">Defluviicoccus vanus</name>
    <dbReference type="NCBI Taxonomy" id="111831"/>
    <lineage>
        <taxon>Bacteria</taxon>
        <taxon>Pseudomonadati</taxon>
        <taxon>Pseudomonadota</taxon>
        <taxon>Alphaproteobacteria</taxon>
        <taxon>Rhodospirillales</taxon>
        <taxon>Rhodospirillaceae</taxon>
        <taxon>Defluviicoccus</taxon>
    </lineage>
</organism>
<reference evidence="2 3" key="1">
    <citation type="submission" date="2020-05" db="EMBL/GenBank/DDBJ databases">
        <title>Complete closed genome sequence of Defluviicoccus vanus.</title>
        <authorList>
            <person name="Bessarab I."/>
            <person name="Arumugam K."/>
            <person name="Maszenan A.M."/>
            <person name="Seviour R.J."/>
            <person name="Williams R.B."/>
        </authorList>
    </citation>
    <scope>NUCLEOTIDE SEQUENCE [LARGE SCALE GENOMIC DNA]</scope>
    <source>
        <strain evidence="2 3">Ben 114</strain>
    </source>
</reference>
<evidence type="ECO:0000313" key="3">
    <source>
        <dbReference type="Proteomes" id="UP000516369"/>
    </source>
</evidence>
<sequence>MGAAPGRPPARRPRRLRLALAAMAGLVLVGGVLAYGWWGGETDQGGIGVAMPVTSSSPLTVSASGLSQGPGPAEGTATTLDRSAAQPSWGGPVGATAGPGADGAKISSAPGSTADGTGGTNSGSSLQDTAVLIGRGDALMLLSDVSAARQFYLLAARSGDPMALTAVAGTYDPLFLQETGVRGARGDARQAISWYRDAIRRGASLARTRLAALVAYMVATKEIGADEANQLLNSDS</sequence>
<feature type="region of interest" description="Disordered" evidence="1">
    <location>
        <begin position="58"/>
        <end position="125"/>
    </location>
</feature>
<dbReference type="Proteomes" id="UP000516369">
    <property type="component" value="Chromosome"/>
</dbReference>
<evidence type="ECO:0000313" key="2">
    <source>
        <dbReference type="EMBL" id="QNT68841.1"/>
    </source>
</evidence>
<protein>
    <recommendedName>
        <fullName evidence="4">Sel1 repeat family protein</fullName>
    </recommendedName>
</protein>
<accession>A0A7H1MZF5</accession>
<evidence type="ECO:0008006" key="4">
    <source>
        <dbReference type="Google" id="ProtNLM"/>
    </source>
</evidence>